<protein>
    <submittedName>
        <fullName evidence="2">Uncharacterized protein</fullName>
    </submittedName>
</protein>
<accession>A0A3Z3PVY7</accession>
<organism evidence="2">
    <name type="scientific">Salmonella enterica subsp. salamae</name>
    <dbReference type="NCBI Taxonomy" id="59202"/>
    <lineage>
        <taxon>Bacteria</taxon>
        <taxon>Pseudomonadati</taxon>
        <taxon>Pseudomonadota</taxon>
        <taxon>Gammaproteobacteria</taxon>
        <taxon>Enterobacterales</taxon>
        <taxon>Enterobacteriaceae</taxon>
        <taxon>Salmonella</taxon>
    </lineage>
</organism>
<keyword evidence="1" id="KW-0812">Transmembrane</keyword>
<feature type="transmembrane region" description="Helical" evidence="1">
    <location>
        <begin position="24"/>
        <end position="48"/>
    </location>
</feature>
<sequence>MFYIWGEDVLAKCCGALMPVASPFYLLIGGGSIGVYVMPVASPFCLLIGGRLIGTYVMPVASKRILPFISTERIRKSVFCVEINKFPHLPLLA</sequence>
<name>A0A344R6F1_SALER</name>
<keyword evidence="1" id="KW-0472">Membrane</keyword>
<dbReference type="EMBL" id="AAIVAV010000001">
    <property type="protein sequence ID" value="ECI4008009.1"/>
    <property type="molecule type" value="Genomic_DNA"/>
</dbReference>
<keyword evidence="1" id="KW-1133">Transmembrane helix</keyword>
<gene>
    <name evidence="2" type="ORF">DN310_01310</name>
</gene>
<proteinExistence type="predicted"/>
<accession>A0A344R6F1</accession>
<evidence type="ECO:0000256" key="1">
    <source>
        <dbReference type="SAM" id="Phobius"/>
    </source>
</evidence>
<dbReference type="Proteomes" id="UP000839598">
    <property type="component" value="Unassembled WGS sequence"/>
</dbReference>
<comment type="caution">
    <text evidence="2">The sequence shown here is derived from an EMBL/GenBank/DDBJ whole genome shotgun (WGS) entry which is preliminary data.</text>
</comment>
<dbReference type="AlphaFoldDB" id="A0A344R6F1"/>
<reference evidence="2" key="1">
    <citation type="submission" date="2018-06" db="EMBL/GenBank/DDBJ databases">
        <authorList>
            <person name="Ashton P.M."/>
            <person name="Dallman T."/>
            <person name="Nair S."/>
            <person name="De Pinna E."/>
            <person name="Peters T."/>
            <person name="Grant K."/>
        </authorList>
    </citation>
    <scope>NUCLEOTIDE SEQUENCE [LARGE SCALE GENOMIC DNA]</scope>
    <source>
        <strain evidence="2">275803</strain>
    </source>
</reference>
<evidence type="ECO:0000313" key="2">
    <source>
        <dbReference type="EMBL" id="ECI4008009.1"/>
    </source>
</evidence>